<proteinExistence type="predicted"/>
<dbReference type="InterPro" id="IPR009858">
    <property type="entry name" value="DUF1415"/>
</dbReference>
<evidence type="ECO:0000313" key="1">
    <source>
        <dbReference type="EMBL" id="QTH64858.1"/>
    </source>
</evidence>
<name>A0A975HJ50_9GAMM</name>
<dbReference type="Proteomes" id="UP000682739">
    <property type="component" value="Chromosome"/>
</dbReference>
<protein>
    <submittedName>
        <fullName evidence="1">DUF1415 domain-containing protein</fullName>
    </submittedName>
</protein>
<dbReference type="KEGG" id="psym:J1N51_05225"/>
<dbReference type="Pfam" id="PF07209">
    <property type="entry name" value="DUF1415"/>
    <property type="match status" value="1"/>
</dbReference>
<keyword evidence="2" id="KW-1185">Reference proteome</keyword>
<organism evidence="1 2">
    <name type="scientific">Psychrosphaera ytuae</name>
    <dbReference type="NCBI Taxonomy" id="2820710"/>
    <lineage>
        <taxon>Bacteria</taxon>
        <taxon>Pseudomonadati</taxon>
        <taxon>Pseudomonadota</taxon>
        <taxon>Gammaproteobacteria</taxon>
        <taxon>Alteromonadales</taxon>
        <taxon>Pseudoalteromonadaceae</taxon>
        <taxon>Psychrosphaera</taxon>
    </lineage>
</organism>
<dbReference type="AlphaFoldDB" id="A0A975HJ50"/>
<gene>
    <name evidence="1" type="ORF">J1N51_05225</name>
</gene>
<evidence type="ECO:0000313" key="2">
    <source>
        <dbReference type="Proteomes" id="UP000682739"/>
    </source>
</evidence>
<accession>A0A975HJ50</accession>
<reference evidence="1" key="1">
    <citation type="submission" date="2021-03" db="EMBL/GenBank/DDBJ databases">
        <title>Description of Psychrosphaera ytuae sp. nov. isolated from deep sea sediment of South China Sea.</title>
        <authorList>
            <person name="Zhang J."/>
            <person name="Xu X.-D."/>
        </authorList>
    </citation>
    <scope>NUCLEOTIDE SEQUENCE</scope>
    <source>
        <strain evidence="1">MTZ26</strain>
    </source>
</reference>
<sequence>MTQPTSFTLEQAKIEQAIYQWLDSVVIGLNLCPFAKKPRAQNQIRLSIATSADTNTLLDLFIEEMTLLANTPAAETDTTLFAIPVGLEQFDDYLGFLDVCQMTLENFGYEGKFQLASFHPNYQFDGTEVNDRENYTNRSPVPIIHLIREDSMSRVLKQYPNSEAIPERNIEVVESLTEQQMKTLFNGQ</sequence>
<dbReference type="RefSeq" id="WP_208832912.1">
    <property type="nucleotide sequence ID" value="NZ_CP072110.1"/>
</dbReference>
<dbReference type="EMBL" id="CP072110">
    <property type="protein sequence ID" value="QTH64858.1"/>
    <property type="molecule type" value="Genomic_DNA"/>
</dbReference>